<dbReference type="Proteomes" id="UP000632849">
    <property type="component" value="Unassembled WGS sequence"/>
</dbReference>
<feature type="region of interest" description="Disordered" evidence="1">
    <location>
        <begin position="257"/>
        <end position="329"/>
    </location>
</feature>
<accession>A0A919BPJ7</accession>
<reference evidence="2" key="1">
    <citation type="journal article" date="2014" name="Int. J. Syst. Evol. Microbiol.">
        <title>Complete genome sequence of Corynebacterium casei LMG S-19264T (=DSM 44701T), isolated from a smear-ripened cheese.</title>
        <authorList>
            <consortium name="US DOE Joint Genome Institute (JGI-PGF)"/>
            <person name="Walter F."/>
            <person name="Albersmeier A."/>
            <person name="Kalinowski J."/>
            <person name="Ruckert C."/>
        </authorList>
    </citation>
    <scope>NUCLEOTIDE SEQUENCE</scope>
    <source>
        <strain evidence="2">JCM 4122</strain>
    </source>
</reference>
<gene>
    <name evidence="2" type="ORF">GCM10017667_41010</name>
</gene>
<proteinExistence type="predicted"/>
<keyword evidence="3" id="KW-1185">Reference proteome</keyword>
<evidence type="ECO:0000313" key="2">
    <source>
        <dbReference type="EMBL" id="GHG05840.1"/>
    </source>
</evidence>
<evidence type="ECO:0000313" key="3">
    <source>
        <dbReference type="Proteomes" id="UP000632849"/>
    </source>
</evidence>
<dbReference type="EMBL" id="BNBE01000002">
    <property type="protein sequence ID" value="GHG05840.1"/>
    <property type="molecule type" value="Genomic_DNA"/>
</dbReference>
<organism evidence="2 3">
    <name type="scientific">Streptomyces filamentosus</name>
    <name type="common">Streptomyces roseosporus</name>
    <dbReference type="NCBI Taxonomy" id="67294"/>
    <lineage>
        <taxon>Bacteria</taxon>
        <taxon>Bacillati</taxon>
        <taxon>Actinomycetota</taxon>
        <taxon>Actinomycetes</taxon>
        <taxon>Kitasatosporales</taxon>
        <taxon>Streptomycetaceae</taxon>
        <taxon>Streptomyces</taxon>
    </lineage>
</organism>
<dbReference type="RefSeq" id="WP_190042509.1">
    <property type="nucleotide sequence ID" value="NZ_BNBE01000002.1"/>
</dbReference>
<comment type="caution">
    <text evidence="2">The sequence shown here is derived from an EMBL/GenBank/DDBJ whole genome shotgun (WGS) entry which is preliminary data.</text>
</comment>
<protein>
    <submittedName>
        <fullName evidence="2">Uncharacterized protein</fullName>
    </submittedName>
</protein>
<reference evidence="2" key="2">
    <citation type="submission" date="2020-09" db="EMBL/GenBank/DDBJ databases">
        <authorList>
            <person name="Sun Q."/>
            <person name="Ohkuma M."/>
        </authorList>
    </citation>
    <scope>NUCLEOTIDE SEQUENCE</scope>
    <source>
        <strain evidence="2">JCM 4122</strain>
    </source>
</reference>
<dbReference type="AlphaFoldDB" id="A0A919BPJ7"/>
<sequence>MECAQDDEEGEDLARMLIAAAWCQVHTRSPLGFAYTPLSLSAHEDPAGFTLERLLALPHPDMVEDVVAQVYRAADSALAGLRARTSPRACTAGPTFPDFGRRLTADADLAADDVLLDFKSTRYPQTLRQADAWQLLGYLLLDASDGYHVDAVGVCFTRSGVLATWSVEEYLDLLGICRRNLAELRAVFARLLNGCTAGLEPWEPDDINRVQRLLAELEPQAAPDHCLVCTRPLPAGSRKSFCTAWCATRAATLRNHGHLSPTHSPVPPEHHCRPAEPGPEWEVVSITRSHTSGAPPDRNSPPPGATAPASPSGEARGRNGAGPPLWRPIRNCAPGAEFVRSRWGGVQDRRPTGRGRAVRAICAVSRPQRVHVRRSPARGGRVAIAGGRR</sequence>
<name>A0A919BPJ7_STRFL</name>
<evidence type="ECO:0000256" key="1">
    <source>
        <dbReference type="SAM" id="MobiDB-lite"/>
    </source>
</evidence>